<reference evidence="2 3" key="1">
    <citation type="submission" date="2022-11" db="UniProtKB">
        <authorList>
            <consortium name="WormBaseParasite"/>
        </authorList>
    </citation>
    <scope>IDENTIFICATION</scope>
</reference>
<evidence type="ECO:0000313" key="1">
    <source>
        <dbReference type="Proteomes" id="UP000887569"/>
    </source>
</evidence>
<proteinExistence type="predicted"/>
<evidence type="ECO:0000313" key="2">
    <source>
        <dbReference type="WBParaSite" id="PgR204_g004_t02"/>
    </source>
</evidence>
<keyword evidence="1" id="KW-1185">Reference proteome</keyword>
<dbReference type="AlphaFoldDB" id="A0A915CJC3"/>
<dbReference type="Proteomes" id="UP000887569">
    <property type="component" value="Unplaced"/>
</dbReference>
<name>A0A915CJC3_PARUN</name>
<accession>A0A915CJC3</accession>
<sequence>CRTVLPVFQSGVLQLQATHNRMLMHRLRTVFHQRSTPSRPLHSLSFRCNIRRQMHLLCSTHNQPHLLCSTHSHPHPQCSTHNQLHLQCSTRSRRYSIRNHRSRITSQLCSIRSRLYRIALLQQATATVHRDVDRLVVPRCKGSSAVASGQYSYVCYNVFLFAHKGCKLIVLWICSNTQFCTL</sequence>
<dbReference type="WBParaSite" id="PgR204_g004_t03">
    <property type="protein sequence ID" value="PgR204_g004_t03"/>
    <property type="gene ID" value="PgR204_g004"/>
</dbReference>
<protein>
    <submittedName>
        <fullName evidence="2 3">Uncharacterized protein</fullName>
    </submittedName>
</protein>
<dbReference type="WBParaSite" id="PgR204_g004_t02">
    <property type="protein sequence ID" value="PgR204_g004_t02"/>
    <property type="gene ID" value="PgR204_g004"/>
</dbReference>
<evidence type="ECO:0000313" key="3">
    <source>
        <dbReference type="WBParaSite" id="PgR204_g004_t03"/>
    </source>
</evidence>
<organism evidence="1 2">
    <name type="scientific">Parascaris univalens</name>
    <name type="common">Nematode worm</name>
    <dbReference type="NCBI Taxonomy" id="6257"/>
    <lineage>
        <taxon>Eukaryota</taxon>
        <taxon>Metazoa</taxon>
        <taxon>Ecdysozoa</taxon>
        <taxon>Nematoda</taxon>
        <taxon>Chromadorea</taxon>
        <taxon>Rhabditida</taxon>
        <taxon>Spirurina</taxon>
        <taxon>Ascaridomorpha</taxon>
        <taxon>Ascaridoidea</taxon>
        <taxon>Ascarididae</taxon>
        <taxon>Parascaris</taxon>
    </lineage>
</organism>